<comment type="caution">
    <text evidence="1">The sequence shown here is derived from an EMBL/GenBank/DDBJ whole genome shotgun (WGS) entry which is preliminary data.</text>
</comment>
<reference evidence="1 2" key="1">
    <citation type="journal article" date="2017" name="Nat. Commun.">
        <title>Genome assembly with in vitro proximity ligation data and whole-genome triplication in lettuce.</title>
        <authorList>
            <person name="Reyes-Chin-Wo S."/>
            <person name="Wang Z."/>
            <person name="Yang X."/>
            <person name="Kozik A."/>
            <person name="Arikit S."/>
            <person name="Song C."/>
            <person name="Xia L."/>
            <person name="Froenicke L."/>
            <person name="Lavelle D.O."/>
            <person name="Truco M.J."/>
            <person name="Xia R."/>
            <person name="Zhu S."/>
            <person name="Xu C."/>
            <person name="Xu H."/>
            <person name="Xu X."/>
            <person name="Cox K."/>
            <person name="Korf I."/>
            <person name="Meyers B.C."/>
            <person name="Michelmore R.W."/>
        </authorList>
    </citation>
    <scope>NUCLEOTIDE SEQUENCE [LARGE SCALE GENOMIC DNA]</scope>
    <source>
        <strain evidence="2">cv. Salinas</strain>
        <tissue evidence="1">Seedlings</tissue>
    </source>
</reference>
<name>A0A9R1WH95_LACSA</name>
<accession>A0A9R1WH95</accession>
<dbReference type="Proteomes" id="UP000235145">
    <property type="component" value="Unassembled WGS sequence"/>
</dbReference>
<sequence>MLFEWNGAIILTSWLSALLLTPSICLLNACLMIRLEYCLLPLLPIGAFLLGTGTASGGRGGGWTAGGGGGGGWTAGGGGGGGGGGGCWAAGGGGGGGWAAGGGGGGGWAAGGGRGGCWAAGGGGGGRWTVGGGHSLCDNPNLFPSILARFRQ</sequence>
<protein>
    <submittedName>
        <fullName evidence="1">Uncharacterized protein</fullName>
    </submittedName>
</protein>
<evidence type="ECO:0000313" key="1">
    <source>
        <dbReference type="EMBL" id="KAJ0223784.1"/>
    </source>
</evidence>
<keyword evidence="2" id="KW-1185">Reference proteome</keyword>
<evidence type="ECO:0000313" key="2">
    <source>
        <dbReference type="Proteomes" id="UP000235145"/>
    </source>
</evidence>
<dbReference type="AlphaFoldDB" id="A0A9R1WH95"/>
<gene>
    <name evidence="1" type="ORF">LSAT_V11C200063510</name>
</gene>
<dbReference type="EMBL" id="NBSK02000002">
    <property type="protein sequence ID" value="KAJ0223784.1"/>
    <property type="molecule type" value="Genomic_DNA"/>
</dbReference>
<organism evidence="1 2">
    <name type="scientific">Lactuca sativa</name>
    <name type="common">Garden lettuce</name>
    <dbReference type="NCBI Taxonomy" id="4236"/>
    <lineage>
        <taxon>Eukaryota</taxon>
        <taxon>Viridiplantae</taxon>
        <taxon>Streptophyta</taxon>
        <taxon>Embryophyta</taxon>
        <taxon>Tracheophyta</taxon>
        <taxon>Spermatophyta</taxon>
        <taxon>Magnoliopsida</taxon>
        <taxon>eudicotyledons</taxon>
        <taxon>Gunneridae</taxon>
        <taxon>Pentapetalae</taxon>
        <taxon>asterids</taxon>
        <taxon>campanulids</taxon>
        <taxon>Asterales</taxon>
        <taxon>Asteraceae</taxon>
        <taxon>Cichorioideae</taxon>
        <taxon>Cichorieae</taxon>
        <taxon>Lactucinae</taxon>
        <taxon>Lactuca</taxon>
    </lineage>
</organism>
<proteinExistence type="predicted"/>